<dbReference type="InterPro" id="IPR007138">
    <property type="entry name" value="ABM_dom"/>
</dbReference>
<proteinExistence type="predicted"/>
<feature type="domain" description="ABM" evidence="1">
    <location>
        <begin position="15"/>
        <end position="90"/>
    </location>
</feature>
<evidence type="ECO:0000313" key="3">
    <source>
        <dbReference type="Proteomes" id="UP000494329"/>
    </source>
</evidence>
<keyword evidence="3" id="KW-1185">Reference proteome</keyword>
<dbReference type="SUPFAM" id="SSF54909">
    <property type="entry name" value="Dimeric alpha+beta barrel"/>
    <property type="match status" value="1"/>
</dbReference>
<dbReference type="Pfam" id="PF03992">
    <property type="entry name" value="ABM"/>
    <property type="match status" value="1"/>
</dbReference>
<dbReference type="PANTHER" id="PTHR37811:SF2">
    <property type="entry name" value="ABM DOMAIN-CONTAINING PROTEIN"/>
    <property type="match status" value="1"/>
</dbReference>
<sequence length="237" mass="26427">MSGISIPNQKKESIMFAAMLEVNPFADQFDAYLGMAKMLRPELEAVDGFIDNTRYASLTRDGWLLSLSSWRDEKSLVRWRVSTKHHKVQQAARDRVFADYRLRIGQVVTDTQVPAGHTLLEQRLDVTETGVGTAVALFDGKRASDWVKQAGAGSVARSLGLDLAAQGLVAWDAFDALLTPGDVIVVATWRDQAAAEAFARNTTLPDGVRLRHIRVVREYGMFDRREAPQHFEEKQPG</sequence>
<dbReference type="Gene3D" id="3.30.70.100">
    <property type="match status" value="1"/>
</dbReference>
<evidence type="ECO:0000313" key="2">
    <source>
        <dbReference type="EMBL" id="CAB3747474.1"/>
    </source>
</evidence>
<name>A0A6J5D2I0_9BURK</name>
<dbReference type="AlphaFoldDB" id="A0A6J5D2I0"/>
<reference evidence="2 3" key="1">
    <citation type="submission" date="2020-04" db="EMBL/GenBank/DDBJ databases">
        <authorList>
            <person name="De Canck E."/>
        </authorList>
    </citation>
    <scope>NUCLEOTIDE SEQUENCE [LARGE SCALE GENOMIC DNA]</scope>
    <source>
        <strain evidence="2 3">LMG 29739</strain>
    </source>
</reference>
<organism evidence="2 3">
    <name type="scientific">Paraburkholderia solisilvae</name>
    <dbReference type="NCBI Taxonomy" id="624376"/>
    <lineage>
        <taxon>Bacteria</taxon>
        <taxon>Pseudomonadati</taxon>
        <taxon>Pseudomonadota</taxon>
        <taxon>Betaproteobacteria</taxon>
        <taxon>Burkholderiales</taxon>
        <taxon>Burkholderiaceae</taxon>
        <taxon>Paraburkholderia</taxon>
    </lineage>
</organism>
<gene>
    <name evidence="2" type="ORF">LMG29739_00316</name>
</gene>
<dbReference type="InterPro" id="IPR011008">
    <property type="entry name" value="Dimeric_a/b-barrel"/>
</dbReference>
<evidence type="ECO:0000259" key="1">
    <source>
        <dbReference type="Pfam" id="PF03992"/>
    </source>
</evidence>
<protein>
    <recommendedName>
        <fullName evidence="1">ABM domain-containing protein</fullName>
    </recommendedName>
</protein>
<dbReference type="InterPro" id="IPR052936">
    <property type="entry name" value="Jasmonate_Hydroxylase-like"/>
</dbReference>
<dbReference type="PANTHER" id="PTHR37811">
    <property type="entry name" value="BLL5343 PROTEIN"/>
    <property type="match status" value="1"/>
</dbReference>
<accession>A0A6J5D2I0</accession>
<dbReference type="EMBL" id="CADIKF010000002">
    <property type="protein sequence ID" value="CAB3747474.1"/>
    <property type="molecule type" value="Genomic_DNA"/>
</dbReference>
<dbReference type="Proteomes" id="UP000494329">
    <property type="component" value="Unassembled WGS sequence"/>
</dbReference>